<dbReference type="Pfam" id="PF00271">
    <property type="entry name" value="Helicase_C"/>
    <property type="match status" value="1"/>
</dbReference>
<dbReference type="GO" id="GO:0009409">
    <property type="term" value="P:response to cold"/>
    <property type="evidence" value="ECO:0007669"/>
    <property type="project" value="TreeGrafter"/>
</dbReference>
<evidence type="ECO:0000256" key="5">
    <source>
        <dbReference type="RuleBase" id="RU000492"/>
    </source>
</evidence>
<sequence>MNDFLSLGLDERLGLALHDLNLGTPTEVQKQAIPILLQKKDLAMQSETGTGKTLAYLLPIFQALLASKPRPSETHWPKALIVCPTQELAVQVARQTALLAQAASLNIKNLALLGGTHFSHQKEALKAHPDIIAGTPGRLADLTNMRFIDLSRLEFFVLDEADRLFSKEYLEPVEFLLSKAPQNCVHIMASATIPEKTLRKAEPWMPSPSILELGSEGILSDAIEHWVFYAEHRKKVDMLKKIIGAARPKRCLIFASETYRVQRITERLASSGLKCTSIVSRMEKQSRYSAIEHFRQGSVPFLVTTDLAARGLDIPDITHVISLDLPEESNAYVHRAGRTGRAGKRGISILIADRIELERASRTAVRFGFVFRTKRLEYGHVIEPTVEEFLEHIEKMDADGSNRAHS</sequence>
<dbReference type="SMART" id="SM00490">
    <property type="entry name" value="HELICc"/>
    <property type="match status" value="1"/>
</dbReference>
<reference evidence="8" key="1">
    <citation type="submission" date="2017-02" db="EMBL/GenBank/DDBJ databases">
        <authorList>
            <person name="Regsiter A."/>
            <person name="William W."/>
        </authorList>
    </citation>
    <scope>NUCLEOTIDE SEQUENCE</scope>
    <source>
        <strain evidence="8">BdmA 4</strain>
    </source>
</reference>
<dbReference type="PROSITE" id="PS51192">
    <property type="entry name" value="HELICASE_ATP_BIND_1"/>
    <property type="match status" value="1"/>
</dbReference>
<dbReference type="CDD" id="cd00268">
    <property type="entry name" value="DEADc"/>
    <property type="match status" value="1"/>
</dbReference>
<dbReference type="GO" id="GO:0005829">
    <property type="term" value="C:cytosol"/>
    <property type="evidence" value="ECO:0007669"/>
    <property type="project" value="TreeGrafter"/>
</dbReference>
<name>A0A3P3XT77_9SPIR</name>
<dbReference type="InterPro" id="IPR001650">
    <property type="entry name" value="Helicase_C-like"/>
</dbReference>
<proteinExistence type="inferred from homology"/>
<evidence type="ECO:0000256" key="4">
    <source>
        <dbReference type="ARBA" id="ARBA00022840"/>
    </source>
</evidence>
<dbReference type="InterPro" id="IPR027417">
    <property type="entry name" value="P-loop_NTPase"/>
</dbReference>
<keyword evidence="1 5" id="KW-0547">Nucleotide-binding</keyword>
<evidence type="ECO:0000256" key="3">
    <source>
        <dbReference type="ARBA" id="ARBA00022806"/>
    </source>
</evidence>
<gene>
    <name evidence="8" type="ORF">SPIRO4BDMA_51020</name>
</gene>
<dbReference type="InterPro" id="IPR044742">
    <property type="entry name" value="DEAD/DEAH_RhlB"/>
</dbReference>
<evidence type="ECO:0000259" key="6">
    <source>
        <dbReference type="PROSITE" id="PS51192"/>
    </source>
</evidence>
<dbReference type="GO" id="GO:0033592">
    <property type="term" value="F:RNA strand annealing activity"/>
    <property type="evidence" value="ECO:0007669"/>
    <property type="project" value="TreeGrafter"/>
</dbReference>
<dbReference type="GO" id="GO:0005524">
    <property type="term" value="F:ATP binding"/>
    <property type="evidence" value="ECO:0007669"/>
    <property type="project" value="UniProtKB-KW"/>
</dbReference>
<organism evidence="8">
    <name type="scientific">uncultured spirochete</name>
    <dbReference type="NCBI Taxonomy" id="156406"/>
    <lineage>
        <taxon>Bacteria</taxon>
        <taxon>Pseudomonadati</taxon>
        <taxon>Spirochaetota</taxon>
        <taxon>Spirochaetia</taxon>
        <taxon>Spirochaetales</taxon>
        <taxon>environmental samples</taxon>
    </lineage>
</organism>
<dbReference type="GO" id="GO:0005840">
    <property type="term" value="C:ribosome"/>
    <property type="evidence" value="ECO:0007669"/>
    <property type="project" value="TreeGrafter"/>
</dbReference>
<dbReference type="GO" id="GO:0003724">
    <property type="term" value="F:RNA helicase activity"/>
    <property type="evidence" value="ECO:0007669"/>
    <property type="project" value="TreeGrafter"/>
</dbReference>
<dbReference type="AlphaFoldDB" id="A0A3P3XT77"/>
<evidence type="ECO:0000256" key="2">
    <source>
        <dbReference type="ARBA" id="ARBA00022801"/>
    </source>
</evidence>
<feature type="domain" description="Helicase C-terminal" evidence="7">
    <location>
        <begin position="238"/>
        <end position="390"/>
    </location>
</feature>
<dbReference type="SUPFAM" id="SSF52540">
    <property type="entry name" value="P-loop containing nucleoside triphosphate hydrolases"/>
    <property type="match status" value="1"/>
</dbReference>
<accession>A0A3P3XT77</accession>
<comment type="similarity">
    <text evidence="5">Belongs to the DEAD box helicase family.</text>
</comment>
<dbReference type="EMBL" id="FWDO01000005">
    <property type="protein sequence ID" value="SLM19505.1"/>
    <property type="molecule type" value="Genomic_DNA"/>
</dbReference>
<dbReference type="Gene3D" id="3.40.50.300">
    <property type="entry name" value="P-loop containing nucleotide triphosphate hydrolases"/>
    <property type="match status" value="2"/>
</dbReference>
<dbReference type="GO" id="GO:0016787">
    <property type="term" value="F:hydrolase activity"/>
    <property type="evidence" value="ECO:0007669"/>
    <property type="project" value="UniProtKB-KW"/>
</dbReference>
<keyword evidence="2 5" id="KW-0378">Hydrolase</keyword>
<dbReference type="PROSITE" id="PS51194">
    <property type="entry name" value="HELICASE_CTER"/>
    <property type="match status" value="1"/>
</dbReference>
<evidence type="ECO:0000259" key="7">
    <source>
        <dbReference type="PROSITE" id="PS51194"/>
    </source>
</evidence>
<dbReference type="CDD" id="cd18787">
    <property type="entry name" value="SF2_C_DEAD"/>
    <property type="match status" value="1"/>
</dbReference>
<dbReference type="InterPro" id="IPR011545">
    <property type="entry name" value="DEAD/DEAH_box_helicase_dom"/>
</dbReference>
<keyword evidence="4 5" id="KW-0067">ATP-binding</keyword>
<dbReference type="SMART" id="SM00487">
    <property type="entry name" value="DEXDc"/>
    <property type="match status" value="1"/>
</dbReference>
<dbReference type="PANTHER" id="PTHR47963">
    <property type="entry name" value="DEAD-BOX ATP-DEPENDENT RNA HELICASE 47, MITOCHONDRIAL"/>
    <property type="match status" value="1"/>
</dbReference>
<dbReference type="PANTHER" id="PTHR47963:SF7">
    <property type="entry name" value="ATP-DEPENDENT RNA HELICASE YFML-RELATED"/>
    <property type="match status" value="1"/>
</dbReference>
<dbReference type="InterPro" id="IPR050547">
    <property type="entry name" value="DEAD_box_RNA_helicases"/>
</dbReference>
<feature type="domain" description="Helicase ATP-binding" evidence="6">
    <location>
        <begin position="33"/>
        <end position="211"/>
    </location>
</feature>
<evidence type="ECO:0000313" key="8">
    <source>
        <dbReference type="EMBL" id="SLM19505.1"/>
    </source>
</evidence>
<keyword evidence="3 5" id="KW-0347">Helicase</keyword>
<dbReference type="InterPro" id="IPR014001">
    <property type="entry name" value="Helicase_ATP-bd"/>
</dbReference>
<dbReference type="Pfam" id="PF00270">
    <property type="entry name" value="DEAD"/>
    <property type="match status" value="1"/>
</dbReference>
<protein>
    <submittedName>
        <fullName evidence="8">Putative DNA/RNA helicase, superfamily II</fullName>
    </submittedName>
</protein>
<dbReference type="InterPro" id="IPR000629">
    <property type="entry name" value="RNA-helicase_DEAD-box_CS"/>
</dbReference>
<evidence type="ECO:0000256" key="1">
    <source>
        <dbReference type="ARBA" id="ARBA00022741"/>
    </source>
</evidence>
<dbReference type="PROSITE" id="PS00039">
    <property type="entry name" value="DEAD_ATP_HELICASE"/>
    <property type="match status" value="1"/>
</dbReference>